<feature type="transmembrane region" description="Helical" evidence="6">
    <location>
        <begin position="149"/>
        <end position="171"/>
    </location>
</feature>
<comment type="caution">
    <text evidence="8">The sequence shown here is derived from an EMBL/GenBank/DDBJ whole genome shotgun (WGS) entry which is preliminary data.</text>
</comment>
<keyword evidence="9" id="KW-1185">Reference proteome</keyword>
<evidence type="ECO:0000256" key="4">
    <source>
        <dbReference type="ARBA" id="ARBA00022989"/>
    </source>
</evidence>
<dbReference type="GO" id="GO:0005886">
    <property type="term" value="C:plasma membrane"/>
    <property type="evidence" value="ECO:0007669"/>
    <property type="project" value="UniProtKB-SubCell"/>
</dbReference>
<feature type="transmembrane region" description="Helical" evidence="6">
    <location>
        <begin position="26"/>
        <end position="45"/>
    </location>
</feature>
<evidence type="ECO:0000256" key="6">
    <source>
        <dbReference type="SAM" id="Phobius"/>
    </source>
</evidence>
<gene>
    <name evidence="8" type="ORF">I2501_25365</name>
</gene>
<dbReference type="PANTHER" id="PTHR43124">
    <property type="entry name" value="PURINE EFFLUX PUMP PBUE"/>
    <property type="match status" value="1"/>
</dbReference>
<name>A0A931B583_9ACTN</name>
<dbReference type="EMBL" id="JADPRT010000011">
    <property type="protein sequence ID" value="MBF9071354.1"/>
    <property type="molecule type" value="Genomic_DNA"/>
</dbReference>
<evidence type="ECO:0000256" key="3">
    <source>
        <dbReference type="ARBA" id="ARBA00022692"/>
    </source>
</evidence>
<feature type="transmembrane region" description="Helical" evidence="6">
    <location>
        <begin position="286"/>
        <end position="303"/>
    </location>
</feature>
<feature type="transmembrane region" description="Helical" evidence="6">
    <location>
        <begin position="260"/>
        <end position="279"/>
    </location>
</feature>
<dbReference type="InterPro" id="IPR011701">
    <property type="entry name" value="MFS"/>
</dbReference>
<reference evidence="8" key="1">
    <citation type="submission" date="2020-11" db="EMBL/GenBank/DDBJ databases">
        <title>Isolation and identification of active actinomycetes.</title>
        <authorList>
            <person name="Yu B."/>
        </authorList>
    </citation>
    <scope>NUCLEOTIDE SEQUENCE</scope>
    <source>
        <strain evidence="8">NEAU-YB345</strain>
    </source>
</reference>
<dbReference type="Gene3D" id="1.20.1250.20">
    <property type="entry name" value="MFS general substrate transporter like domains"/>
    <property type="match status" value="1"/>
</dbReference>
<dbReference type="Proteomes" id="UP000657385">
    <property type="component" value="Unassembled WGS sequence"/>
</dbReference>
<feature type="transmembrane region" description="Helical" evidence="6">
    <location>
        <begin position="65"/>
        <end position="84"/>
    </location>
</feature>
<keyword evidence="2" id="KW-1003">Cell membrane</keyword>
<dbReference type="InterPro" id="IPR020846">
    <property type="entry name" value="MFS_dom"/>
</dbReference>
<evidence type="ECO:0000256" key="1">
    <source>
        <dbReference type="ARBA" id="ARBA00004651"/>
    </source>
</evidence>
<dbReference type="PANTHER" id="PTHR43124:SF3">
    <property type="entry name" value="CHLORAMPHENICOL EFFLUX PUMP RV0191"/>
    <property type="match status" value="1"/>
</dbReference>
<feature type="transmembrane region" description="Helical" evidence="6">
    <location>
        <begin position="371"/>
        <end position="390"/>
    </location>
</feature>
<evidence type="ECO:0000313" key="9">
    <source>
        <dbReference type="Proteomes" id="UP000657385"/>
    </source>
</evidence>
<dbReference type="InterPro" id="IPR050189">
    <property type="entry name" value="MFS_Efflux_Transporters"/>
</dbReference>
<dbReference type="SUPFAM" id="SSF103473">
    <property type="entry name" value="MFS general substrate transporter"/>
    <property type="match status" value="1"/>
</dbReference>
<feature type="transmembrane region" description="Helical" evidence="6">
    <location>
        <begin position="344"/>
        <end position="365"/>
    </location>
</feature>
<feature type="transmembrane region" description="Helical" evidence="6">
    <location>
        <begin position="120"/>
        <end position="137"/>
    </location>
</feature>
<dbReference type="GO" id="GO:0022857">
    <property type="term" value="F:transmembrane transporter activity"/>
    <property type="evidence" value="ECO:0007669"/>
    <property type="project" value="InterPro"/>
</dbReference>
<evidence type="ECO:0000256" key="2">
    <source>
        <dbReference type="ARBA" id="ARBA00022475"/>
    </source>
</evidence>
<keyword evidence="5 6" id="KW-0472">Membrane</keyword>
<accession>A0A931B583</accession>
<proteinExistence type="predicted"/>
<dbReference type="Pfam" id="PF07690">
    <property type="entry name" value="MFS_1"/>
    <property type="match status" value="1"/>
</dbReference>
<dbReference type="AlphaFoldDB" id="A0A931B583"/>
<dbReference type="InterPro" id="IPR036259">
    <property type="entry name" value="MFS_trans_sf"/>
</dbReference>
<evidence type="ECO:0000313" key="8">
    <source>
        <dbReference type="EMBL" id="MBF9071354.1"/>
    </source>
</evidence>
<evidence type="ECO:0000256" key="5">
    <source>
        <dbReference type="ARBA" id="ARBA00023136"/>
    </source>
</evidence>
<dbReference type="RefSeq" id="WP_196196504.1">
    <property type="nucleotide sequence ID" value="NZ_JADPRT010000011.1"/>
</dbReference>
<feature type="transmembrane region" description="Helical" evidence="6">
    <location>
        <begin position="91"/>
        <end position="114"/>
    </location>
</feature>
<feature type="transmembrane region" description="Helical" evidence="6">
    <location>
        <begin position="309"/>
        <end position="332"/>
    </location>
</feature>
<feature type="transmembrane region" description="Helical" evidence="6">
    <location>
        <begin position="177"/>
        <end position="197"/>
    </location>
</feature>
<organism evidence="8 9">
    <name type="scientific">Streptacidiphilus fuscans</name>
    <dbReference type="NCBI Taxonomy" id="2789292"/>
    <lineage>
        <taxon>Bacteria</taxon>
        <taxon>Bacillati</taxon>
        <taxon>Actinomycetota</taxon>
        <taxon>Actinomycetes</taxon>
        <taxon>Kitasatosporales</taxon>
        <taxon>Streptomycetaceae</taxon>
        <taxon>Streptacidiphilus</taxon>
    </lineage>
</organism>
<sequence length="399" mass="40400">MSPTCTDLLTEAAVPKRAERLRWSPLIALAAAAFLVIVTEALPAGVLPEMARSLHVGESAMGQSLTVYALATGLSAIPVARATASWDRKRLLLTAVVTFTLADAVTTVSSSYLLTMASRLLAGVAAAVVWAELVGFASRLAPPRLHGRATAVAMAGVPLALCLGIPMGTLLGGLAGWRTTFAAVTVLSVALVAWLAVSTPGAPGRGPGEPGGRGIGALRVPGVVAVLVVTATYVLAHNVLYTYIAAFLDSRGMGGARDTALLVLGASSVVGIGVTGALIDRALRQLTIASVALFLLAAVLLALPGRDPFVVYGATALWGVGWGCVSTLLPTAVADAGGDRAQPLLVTTWNTAMGLGGAAGGVLLGAAGPSAFPWCVLALLTPALTVTVAARRHAFPVKR</sequence>
<protein>
    <submittedName>
        <fullName evidence="8">MFS transporter</fullName>
    </submittedName>
</protein>
<comment type="subcellular location">
    <subcellularLocation>
        <location evidence="1">Cell membrane</location>
        <topology evidence="1">Multi-pass membrane protein</topology>
    </subcellularLocation>
</comment>
<evidence type="ECO:0000259" key="7">
    <source>
        <dbReference type="PROSITE" id="PS50850"/>
    </source>
</evidence>
<dbReference type="PROSITE" id="PS50850">
    <property type="entry name" value="MFS"/>
    <property type="match status" value="1"/>
</dbReference>
<keyword evidence="3 6" id="KW-0812">Transmembrane</keyword>
<keyword evidence="4 6" id="KW-1133">Transmembrane helix</keyword>
<feature type="domain" description="Major facilitator superfamily (MFS) profile" evidence="7">
    <location>
        <begin position="25"/>
        <end position="393"/>
    </location>
</feature>
<feature type="transmembrane region" description="Helical" evidence="6">
    <location>
        <begin position="218"/>
        <end position="240"/>
    </location>
</feature>